<keyword evidence="5" id="KW-1185">Reference proteome</keyword>
<feature type="compositionally biased region" description="Polar residues" evidence="1">
    <location>
        <begin position="559"/>
        <end position="568"/>
    </location>
</feature>
<dbReference type="PROSITE" id="PS50172">
    <property type="entry name" value="BRCT"/>
    <property type="match status" value="2"/>
</dbReference>
<feature type="compositionally biased region" description="Basic and acidic residues" evidence="1">
    <location>
        <begin position="322"/>
        <end position="333"/>
    </location>
</feature>
<reference evidence="4" key="2">
    <citation type="submission" date="2013-07" db="EMBL/GenBank/DDBJ databases">
        <authorList>
            <consortium name="The Broad Institute Genome Sequencing Platform"/>
            <person name="Cuomo C."/>
            <person name="Litvintseva A."/>
            <person name="Chen Y."/>
            <person name="Heitman J."/>
            <person name="Sun S."/>
            <person name="Springer D."/>
            <person name="Dromer F."/>
            <person name="Young S.K."/>
            <person name="Zeng Q."/>
            <person name="Gargeya S."/>
            <person name="Fitzgerald M."/>
            <person name="Abouelleil A."/>
            <person name="Alvarado L."/>
            <person name="Berlin A.M."/>
            <person name="Chapman S.B."/>
            <person name="Dewar J."/>
            <person name="Goldberg J."/>
            <person name="Griggs A."/>
            <person name="Gujja S."/>
            <person name="Hansen M."/>
            <person name="Howarth C."/>
            <person name="Imamovic A."/>
            <person name="Larimer J."/>
            <person name="McCowan C."/>
            <person name="Murphy C."/>
            <person name="Pearson M."/>
            <person name="Priest M."/>
            <person name="Roberts A."/>
            <person name="Saif S."/>
            <person name="Shea T."/>
            <person name="Sykes S."/>
            <person name="Wortman J."/>
            <person name="Nusbaum C."/>
            <person name="Birren B."/>
        </authorList>
    </citation>
    <scope>NUCLEOTIDE SEQUENCE</scope>
    <source>
        <strain evidence="4">CBS 10118</strain>
    </source>
</reference>
<dbReference type="EMBL" id="KI894018">
    <property type="protein sequence ID" value="OCF29438.1"/>
    <property type="molecule type" value="Genomic_DNA"/>
</dbReference>
<evidence type="ECO:0000313" key="4">
    <source>
        <dbReference type="EMBL" id="WVW80276.1"/>
    </source>
</evidence>
<evidence type="ECO:0000259" key="2">
    <source>
        <dbReference type="PROSITE" id="PS50172"/>
    </source>
</evidence>
<dbReference type="Gene3D" id="1.10.10.60">
    <property type="entry name" value="Homeodomain-like"/>
    <property type="match status" value="1"/>
</dbReference>
<dbReference type="VEuPathDB" id="FungiDB:I302_00943"/>
<dbReference type="CDD" id="cd11655">
    <property type="entry name" value="rap1_myb-like"/>
    <property type="match status" value="1"/>
</dbReference>
<dbReference type="InterPro" id="IPR001357">
    <property type="entry name" value="BRCT_dom"/>
</dbReference>
<feature type="domain" description="BRCT" evidence="2">
    <location>
        <begin position="158"/>
        <end position="202"/>
    </location>
</feature>
<feature type="compositionally biased region" description="Acidic residues" evidence="1">
    <location>
        <begin position="758"/>
        <end position="767"/>
    </location>
</feature>
<dbReference type="STRING" id="1296100.A0A1B9GEK2"/>
<feature type="domain" description="BRCT" evidence="2">
    <location>
        <begin position="1"/>
        <end position="100"/>
    </location>
</feature>
<reference evidence="3" key="3">
    <citation type="submission" date="2014-01" db="EMBL/GenBank/DDBJ databases">
        <title>Evolution of pathogenesis and genome organization in the Tremellales.</title>
        <authorList>
            <person name="Cuomo C."/>
            <person name="Litvintseva A."/>
            <person name="Heitman J."/>
            <person name="Chen Y."/>
            <person name="Sun S."/>
            <person name="Springer D."/>
            <person name="Dromer F."/>
            <person name="Young S."/>
            <person name="Zeng Q."/>
            <person name="Chapman S."/>
            <person name="Gujja S."/>
            <person name="Saif S."/>
            <person name="Birren B."/>
        </authorList>
    </citation>
    <scope>NUCLEOTIDE SEQUENCE</scope>
    <source>
        <strain evidence="3">CBS 10118</strain>
    </source>
</reference>
<feature type="region of interest" description="Disordered" evidence="1">
    <location>
        <begin position="322"/>
        <end position="366"/>
    </location>
</feature>
<feature type="region of interest" description="Disordered" evidence="1">
    <location>
        <begin position="554"/>
        <end position="659"/>
    </location>
</feature>
<dbReference type="GeneID" id="30205342"/>
<feature type="region of interest" description="Disordered" evidence="1">
    <location>
        <begin position="380"/>
        <end position="466"/>
    </location>
</feature>
<organism evidence="3">
    <name type="scientific">Kwoniella bestiolae CBS 10118</name>
    <dbReference type="NCBI Taxonomy" id="1296100"/>
    <lineage>
        <taxon>Eukaryota</taxon>
        <taxon>Fungi</taxon>
        <taxon>Dikarya</taxon>
        <taxon>Basidiomycota</taxon>
        <taxon>Agaricomycotina</taxon>
        <taxon>Tremellomycetes</taxon>
        <taxon>Tremellales</taxon>
        <taxon>Cryptococcaceae</taxon>
        <taxon>Kwoniella</taxon>
    </lineage>
</organism>
<dbReference type="Proteomes" id="UP000092730">
    <property type="component" value="Chromosome 1"/>
</dbReference>
<feature type="compositionally biased region" description="Low complexity" evidence="1">
    <location>
        <begin position="610"/>
        <end position="627"/>
    </location>
</feature>
<name>A0A1B9GEK2_9TREE</name>
<feature type="compositionally biased region" description="Polar residues" evidence="1">
    <location>
        <begin position="628"/>
        <end position="655"/>
    </location>
</feature>
<feature type="compositionally biased region" description="Low complexity" evidence="1">
    <location>
        <begin position="780"/>
        <end position="792"/>
    </location>
</feature>
<gene>
    <name evidence="3" type="ORF">I302_00943</name>
    <name evidence="4" type="ORF">I302_102254</name>
</gene>
<dbReference type="KEGG" id="kbi:30205342"/>
<proteinExistence type="predicted"/>
<evidence type="ECO:0000256" key="1">
    <source>
        <dbReference type="SAM" id="MobiDB-lite"/>
    </source>
</evidence>
<reference evidence="4" key="4">
    <citation type="submission" date="2024-02" db="EMBL/GenBank/DDBJ databases">
        <title>Comparative genomics of Cryptococcus and Kwoniella reveals pathogenesis evolution and contrasting modes of karyotype evolution via chromosome fusion or intercentromeric recombination.</title>
        <authorList>
            <person name="Coelho M.A."/>
            <person name="David-Palma M."/>
            <person name="Shea T."/>
            <person name="Bowers K."/>
            <person name="McGinley-Smith S."/>
            <person name="Mohammad A.W."/>
            <person name="Gnirke A."/>
            <person name="Yurkov A.M."/>
            <person name="Nowrousian M."/>
            <person name="Sun S."/>
            <person name="Cuomo C.A."/>
            <person name="Heitman J."/>
        </authorList>
    </citation>
    <scope>NUCLEOTIDE SEQUENCE</scope>
    <source>
        <strain evidence="4">CBS 10118</strain>
    </source>
</reference>
<feature type="region of interest" description="Disordered" evidence="1">
    <location>
        <begin position="213"/>
        <end position="249"/>
    </location>
</feature>
<feature type="compositionally biased region" description="Polar residues" evidence="1">
    <location>
        <begin position="437"/>
        <end position="463"/>
    </location>
</feature>
<protein>
    <recommendedName>
        <fullName evidence="2">BRCT domain-containing protein</fullName>
    </recommendedName>
</protein>
<dbReference type="EMBL" id="CP144541">
    <property type="protein sequence ID" value="WVW80276.1"/>
    <property type="molecule type" value="Genomic_DNA"/>
</dbReference>
<feature type="region of interest" description="Disordered" evidence="1">
    <location>
        <begin position="515"/>
        <end position="540"/>
    </location>
</feature>
<dbReference type="AlphaFoldDB" id="A0A1B9GEK2"/>
<evidence type="ECO:0000313" key="5">
    <source>
        <dbReference type="Proteomes" id="UP000092730"/>
    </source>
</evidence>
<dbReference type="OrthoDB" id="435460at2759"/>
<dbReference type="RefSeq" id="XP_019050508.1">
    <property type="nucleotide sequence ID" value="XM_019187630.1"/>
</dbReference>
<evidence type="ECO:0000313" key="3">
    <source>
        <dbReference type="EMBL" id="OCF29438.1"/>
    </source>
</evidence>
<sequence>MENLLYGESIIFAEGQFTDELVEILSERIIELGGTTTSQREGSTILLANPSHPSYKQELDHITYLRRTYPDIPQPNIQPYHWIANIYHSKRLLPIEQLPIISPLFVYPTKLDNNRPIKVWVSVNVSREEGESPEQARDALLGKLECAGAIGVVKRATADLLVVDESSAFAKKVYEERKRYGRDWQKIVERDWVDTCLRNRRLEWKIQDKKKGEKESDEESFVEDETAQMKRDGGKGPGRPAGGPRNEYTPQDDDFLCRYLAAHHPTGSWGSRKTYENLFASVGQYPIAERHSGQSWHERFKKNHVQFEKRVRYYVQGGIDRRLRTKSERDKATAKPTQNDPNLEHAIPPTTQAGPSRPTVTPPVASSSWVYMGKTNLVDLFDEESPPPIQSSTKDNERQARTQNSTQANPIPGPSAIPAVHAPEKPQKPEVPPPVASTNTIDPQSGPSNPSVLPQLDKTASTATDDESLLNDLIPDESQIPARTFASRNVGHQASNHEMTSKDALISRNQERRNSALPLSHSGSLTDTNDEHESQKGEATQAILADFAKAQAAATQQQIDGNDQTSKSVRIDEEATTIVPPETDSAPNLDVRTSAPEPSSNTSTPRRRPPNIQSSQSSPVQIILSPPKRSTNEPASQPIQPDSSADGRPSTSDSARMSLPFQLEVNIRAIPAEQAEPQPVNHQPPLEPQKAIEAGPSAEISTPQRISDIPDSVSGSSRNKRKSLLQEHLTSSATKRRQTQERISRRASTRKSYGLHNDDEEDGDEPDMVLRETSIPPRPIRITPSIPTSPSIQSVRAPSPPLSVQEKNERYLRGKELMDRNIQAYKDRVLALSKRFGMPTGQVFAFINERKGRGSSGERYWEEIERALRERK</sequence>
<accession>A0A1B9GEK2</accession>
<feature type="region of interest" description="Disordered" evidence="1">
    <location>
        <begin position="673"/>
        <end position="804"/>
    </location>
</feature>
<reference evidence="3" key="1">
    <citation type="submission" date="2013-07" db="EMBL/GenBank/DDBJ databases">
        <title>The Genome Sequence of Cryptococcus bestiolae CBS10118.</title>
        <authorList>
            <consortium name="The Broad Institute Genome Sequencing Platform"/>
            <person name="Cuomo C."/>
            <person name="Litvintseva A."/>
            <person name="Chen Y."/>
            <person name="Heitman J."/>
            <person name="Sun S."/>
            <person name="Springer D."/>
            <person name="Dromer F."/>
            <person name="Young S.K."/>
            <person name="Zeng Q."/>
            <person name="Gargeya S."/>
            <person name="Fitzgerald M."/>
            <person name="Abouelleil A."/>
            <person name="Alvarado L."/>
            <person name="Berlin A.M."/>
            <person name="Chapman S.B."/>
            <person name="Dewar J."/>
            <person name="Goldberg J."/>
            <person name="Griggs A."/>
            <person name="Gujja S."/>
            <person name="Hansen M."/>
            <person name="Howarth C."/>
            <person name="Imamovic A."/>
            <person name="Larimer J."/>
            <person name="McCowan C."/>
            <person name="Murphy C."/>
            <person name="Pearson M."/>
            <person name="Priest M."/>
            <person name="Roberts A."/>
            <person name="Saif S."/>
            <person name="Shea T."/>
            <person name="Sykes S."/>
            <person name="Wortman J."/>
            <person name="Nusbaum C."/>
            <person name="Birren B."/>
        </authorList>
    </citation>
    <scope>NUCLEOTIDE SEQUENCE [LARGE SCALE GENOMIC DNA]</scope>
    <source>
        <strain evidence="3">CBS 10118</strain>
    </source>
</reference>
<feature type="compositionally biased region" description="Acidic residues" evidence="1">
    <location>
        <begin position="215"/>
        <end position="226"/>
    </location>
</feature>